<protein>
    <submittedName>
        <fullName evidence="1">Uncharacterized protein</fullName>
    </submittedName>
</protein>
<name>F3YYU3_DESAF</name>
<reference evidence="1 2" key="1">
    <citation type="journal article" date="2011" name="J. Bacteriol.">
        <title>Genome sequence of the mercury-methylating and pleomorphic Desulfovibrio africanus Strain Walvis Bay.</title>
        <authorList>
            <person name="Brown S.D."/>
            <person name="Wall J.D."/>
            <person name="Kucken A.M."/>
            <person name="Gilmour C.C."/>
            <person name="Podar M."/>
            <person name="Brandt C.C."/>
            <person name="Teshima H."/>
            <person name="Detter J.C."/>
            <person name="Han C.S."/>
            <person name="Land M.L."/>
            <person name="Lucas S."/>
            <person name="Han J."/>
            <person name="Pennacchio L."/>
            <person name="Nolan M."/>
            <person name="Pitluck S."/>
            <person name="Woyke T."/>
            <person name="Goodwin L."/>
            <person name="Palumbo A.V."/>
            <person name="Elias D.A."/>
        </authorList>
    </citation>
    <scope>NUCLEOTIDE SEQUENCE [LARGE SCALE GENOMIC DNA]</scope>
    <source>
        <strain evidence="1 2">Walvis Bay</strain>
    </source>
</reference>
<gene>
    <name evidence="1" type="ORF">Desaf_3642</name>
</gene>
<accession>F3YYU3</accession>
<evidence type="ECO:0000313" key="1">
    <source>
        <dbReference type="EMBL" id="EGJ51919.1"/>
    </source>
</evidence>
<evidence type="ECO:0000313" key="2">
    <source>
        <dbReference type="Proteomes" id="UP000007844"/>
    </source>
</evidence>
<dbReference type="EMBL" id="CP003221">
    <property type="protein sequence ID" value="EGJ51919.1"/>
    <property type="molecule type" value="Genomic_DNA"/>
</dbReference>
<keyword evidence="2" id="KW-1185">Reference proteome</keyword>
<dbReference type="Proteomes" id="UP000007844">
    <property type="component" value="Chromosome"/>
</dbReference>
<dbReference type="KEGG" id="daf:Desaf_3642"/>
<sequence length="83" mass="9892">MEKRFWRMKPAEAMAFVQTYGEGRWQEKIAEDRRHAAEEFADMPNPWLEGGIDPERQRLISELAPEVAESMRREAEDMRRRLA</sequence>
<proteinExistence type="predicted"/>
<organism evidence="1 2">
    <name type="scientific">Desulfocurvibacter africanus subsp. africanus str. Walvis Bay</name>
    <dbReference type="NCBI Taxonomy" id="690850"/>
    <lineage>
        <taxon>Bacteria</taxon>
        <taxon>Pseudomonadati</taxon>
        <taxon>Thermodesulfobacteriota</taxon>
        <taxon>Desulfovibrionia</taxon>
        <taxon>Desulfovibrionales</taxon>
        <taxon>Desulfovibrionaceae</taxon>
        <taxon>Desulfocurvibacter</taxon>
    </lineage>
</organism>
<dbReference type="RefSeq" id="WP_005987781.1">
    <property type="nucleotide sequence ID" value="NC_016629.1"/>
</dbReference>
<dbReference type="AlphaFoldDB" id="F3YYU3"/>
<dbReference type="HOGENOM" id="CLU_2537045_0_0_7"/>